<dbReference type="PANTHER" id="PTHR23068">
    <property type="entry name" value="DNA CYTOSINE-5- -METHYLTRANSFERASE 3-RELATED"/>
    <property type="match status" value="1"/>
</dbReference>
<evidence type="ECO:0000256" key="6">
    <source>
        <dbReference type="SAM" id="MobiDB-lite"/>
    </source>
</evidence>
<dbReference type="Pfam" id="PF00145">
    <property type="entry name" value="DNA_methylase"/>
    <property type="match status" value="1"/>
</dbReference>
<dbReference type="PANTHER" id="PTHR23068:SF25">
    <property type="entry name" value="DNA (CYTOSINE-5)-METHYLTRANSFERASE DRM2"/>
    <property type="match status" value="1"/>
</dbReference>
<dbReference type="EMBL" id="CAMXCT020001367">
    <property type="protein sequence ID" value="CAL1142786.1"/>
    <property type="molecule type" value="Genomic_DNA"/>
</dbReference>
<reference evidence="8" key="2">
    <citation type="submission" date="2024-04" db="EMBL/GenBank/DDBJ databases">
        <authorList>
            <person name="Chen Y."/>
            <person name="Shah S."/>
            <person name="Dougan E. K."/>
            <person name="Thang M."/>
            <person name="Chan C."/>
        </authorList>
    </citation>
    <scope>NUCLEOTIDE SEQUENCE [LARGE SCALE GENOMIC DNA]</scope>
</reference>
<name>A0A9P1CFR0_9DINO</name>
<keyword evidence="3 5" id="KW-0808">Transferase</keyword>
<evidence type="ECO:0000256" key="3">
    <source>
        <dbReference type="ARBA" id="ARBA00022679"/>
    </source>
</evidence>
<evidence type="ECO:0000256" key="5">
    <source>
        <dbReference type="PROSITE-ProRule" id="PRU01016"/>
    </source>
</evidence>
<feature type="compositionally biased region" description="Basic and acidic residues" evidence="6">
    <location>
        <begin position="19"/>
        <end position="29"/>
    </location>
</feature>
<dbReference type="InterPro" id="IPR050390">
    <property type="entry name" value="C5-Methyltransferase"/>
</dbReference>
<dbReference type="SUPFAM" id="SSF56349">
    <property type="entry name" value="DNA breaking-rejoining enzymes"/>
    <property type="match status" value="1"/>
</dbReference>
<dbReference type="SUPFAM" id="SSF53335">
    <property type="entry name" value="S-adenosyl-L-methionine-dependent methyltransferases"/>
    <property type="match status" value="1"/>
</dbReference>
<keyword evidence="2 5" id="KW-0489">Methyltransferase</keyword>
<dbReference type="EMBL" id="CAMXCT010001367">
    <property type="protein sequence ID" value="CAI3989411.1"/>
    <property type="molecule type" value="Genomic_DNA"/>
</dbReference>
<organism evidence="7">
    <name type="scientific">Cladocopium goreaui</name>
    <dbReference type="NCBI Taxonomy" id="2562237"/>
    <lineage>
        <taxon>Eukaryota</taxon>
        <taxon>Sar</taxon>
        <taxon>Alveolata</taxon>
        <taxon>Dinophyceae</taxon>
        <taxon>Suessiales</taxon>
        <taxon>Symbiodiniaceae</taxon>
        <taxon>Cladocopium</taxon>
    </lineage>
</organism>
<protein>
    <recommendedName>
        <fullName evidence="1">DNA (cytosine-5-)-methyltransferase</fullName>
        <ecNumber evidence="1">2.1.1.37</ecNumber>
    </recommendedName>
</protein>
<evidence type="ECO:0000256" key="1">
    <source>
        <dbReference type="ARBA" id="ARBA00011975"/>
    </source>
</evidence>
<dbReference type="EMBL" id="CAMXCT030001367">
    <property type="protein sequence ID" value="CAL4776723.1"/>
    <property type="molecule type" value="Genomic_DNA"/>
</dbReference>
<comment type="similarity">
    <text evidence="5">Belongs to the class I-like SAM-binding methyltransferase superfamily. C5-methyltransferase family.</text>
</comment>
<feature type="region of interest" description="Disordered" evidence="6">
    <location>
        <begin position="967"/>
        <end position="992"/>
    </location>
</feature>
<feature type="region of interest" description="Disordered" evidence="6">
    <location>
        <begin position="131"/>
        <end position="158"/>
    </location>
</feature>
<keyword evidence="9" id="KW-1185">Reference proteome</keyword>
<dbReference type="GO" id="GO:0005634">
    <property type="term" value="C:nucleus"/>
    <property type="evidence" value="ECO:0007669"/>
    <property type="project" value="TreeGrafter"/>
</dbReference>
<dbReference type="GO" id="GO:0032259">
    <property type="term" value="P:methylation"/>
    <property type="evidence" value="ECO:0007669"/>
    <property type="project" value="UniProtKB-KW"/>
</dbReference>
<comment type="caution">
    <text evidence="7">The sequence shown here is derived from an EMBL/GenBank/DDBJ whole genome shotgun (WGS) entry which is preliminary data.</text>
</comment>
<evidence type="ECO:0000313" key="7">
    <source>
        <dbReference type="EMBL" id="CAI3989411.1"/>
    </source>
</evidence>
<evidence type="ECO:0000313" key="8">
    <source>
        <dbReference type="EMBL" id="CAL1142786.1"/>
    </source>
</evidence>
<dbReference type="Gene3D" id="3.40.50.150">
    <property type="entry name" value="Vaccinia Virus protein VP39"/>
    <property type="match status" value="1"/>
</dbReference>
<accession>A0A9P1CFR0</accession>
<feature type="active site" evidence="5">
    <location>
        <position position="761"/>
    </location>
</feature>
<dbReference type="GO" id="GO:0003886">
    <property type="term" value="F:DNA (cytosine-5-)-methyltransferase activity"/>
    <property type="evidence" value="ECO:0007669"/>
    <property type="project" value="UniProtKB-EC"/>
</dbReference>
<evidence type="ECO:0000313" key="9">
    <source>
        <dbReference type="Proteomes" id="UP001152797"/>
    </source>
</evidence>
<dbReference type="PROSITE" id="PS51679">
    <property type="entry name" value="SAM_MT_C5"/>
    <property type="match status" value="1"/>
</dbReference>
<keyword evidence="4 5" id="KW-0949">S-adenosyl-L-methionine</keyword>
<feature type="compositionally biased region" description="Acidic residues" evidence="6">
    <location>
        <begin position="1048"/>
        <end position="1065"/>
    </location>
</feature>
<dbReference type="InterPro" id="IPR001525">
    <property type="entry name" value="C5_MeTfrase"/>
</dbReference>
<sequence length="1598" mass="180121">MKPKPLPANPEVLVVDVEKEKAITDKTEVESPGGSEGPPRRELHPVVPWENLEDDLNDEMRTWIESHPVANLSAAQLIDHFVGQIWKSDFSFREYLGWSLQPTEVSDEKVRNLFPLPLWFDDVQALREVINRGEHGEKKDKRRGGSLTKGQGQRPGMDWSTFFTVTEQKDHGPPPGSHATAAQEKALCRIWDQLKVTVFLDDKDVRGVPRTPLAEWKHSVQEVGISYTGELVQKACAITLEQILPGLPNAEHGGLVNLTELLSPELAKMLESPGKLVKERCLGPRPKPRVRCSDEAWPAVAKALWDRGLVAPCEFIPTVDDVPALNGAFGVPKADAFLPSGEEILRLIIDLRCTNWMMEQIEADTGSLTGAATSQRIVVEEGKELLISGEDLTSAFYLFRLPKVWINYLLLEKPVRKSLVGLDGSGHCYLGLTVLPMGWHSSVGLMQAAHRRLALSSPLNGGAGLHQLAEITRLSEFPEQNEHAGWSMYLDDTTIVEQVAAHGVESLKDKPQPEQEKLKRAYEWWGIPTNSKKQLVRESRAERFGAVLDGKQGILRGSTKRCLEVMSLGAYIREHVEVDRKVLQIYSGKMVHLFQFRRCLFAGMEVIFTAIAQGPQKCLVTKELVDETLMLEGLLPVAMFNLKAAVDPVVTAKAESLLEGRPLEEEKREVPEEISGEERVLVIDLFAGIGGLGEALKKAGVPWRHLVAVEKDANCRRLLRRAHPGCEFVVDIKNFDKGALKKAIGKVPNITGIVVGGGSPCQGLSTLSSERKHLADERSALFFEAVRVLEMVQKEAAEQGIWAVRFVENVVADYEDIEEMSEALKMEPVMVDARHMSLARRPRLFWLSVTLADEEEIDSIPRRGFVEKVYRSKVLEEPSDFLDEGCSWPAWAENNKLRFPTMTRAIRRKKPPPNPVGLEKADEETRRRWLGDQFRYPPYTYHKDFMILEDGALRPLRAKEREVLMGFPPGHTEKLLKKKPTSEEEKQSSEDLRSAAIGNSFHTNSVAALFDHCFSSMGLKTRKGPTKIVEEYLAKLREKIKEEIEVAGDEAAEDIDEEEAAETEGLEDHETQSVIGAEHCELLEREAQNQQLLDDTVRSDERLSQALVAAYIRRQEYRGSDVKLDLGSLYRPDSFPRGSIQANRWKWHTATAYRFRITEHINCLELRALVQGLEWRCRKACFGDCRALHLTDSQVALAVAVKGRSSSRALNRLLKRYAALQIGSGVYPLLAWPTNQAGGMPPKARVVIAAAASTQERQRERRKIGSLKGQVIAAKTEERYHTCYEAFLKFHRLHRNFSVPAAEVFDEMTAEFIESLWDQGEPKSQANYTLAAIQFFKPQVKHHLPWSWKLVKLWQSLELPQRATPLCQKTLMALSGQAFRWNQQAFGWLLVIGFTLFLRTGELLSIQAKDVILTRNSGVLYLPPSKTGKRNFLPLERVEIQERATIQAFTALLRNKAPGDFLWGQSRGQFMSLWHSIIQSLKLDGMAYLQSQARWRYQRLQGWILFGSAGQPWPMGSCPNCQIVFGHWHAGPGQYYHPSLCPTPSPSRHCCLFGGKPGRDAWKGRSPSSRRPLVRNLHLGEERALPLCQRARDRLQGW</sequence>
<dbReference type="EC" id="2.1.1.37" evidence="1"/>
<dbReference type="InterPro" id="IPR029063">
    <property type="entry name" value="SAM-dependent_MTases_sf"/>
</dbReference>
<feature type="compositionally biased region" description="Basic and acidic residues" evidence="6">
    <location>
        <begin position="971"/>
        <end position="992"/>
    </location>
</feature>
<dbReference type="InterPro" id="IPR011010">
    <property type="entry name" value="DNA_brk_join_enz"/>
</dbReference>
<dbReference type="GO" id="GO:0003677">
    <property type="term" value="F:DNA binding"/>
    <property type="evidence" value="ECO:0007669"/>
    <property type="project" value="InterPro"/>
</dbReference>
<feature type="region of interest" description="Disordered" evidence="6">
    <location>
        <begin position="1048"/>
        <end position="1071"/>
    </location>
</feature>
<dbReference type="OrthoDB" id="641149at2759"/>
<reference evidence="7" key="1">
    <citation type="submission" date="2022-10" db="EMBL/GenBank/DDBJ databases">
        <authorList>
            <person name="Chen Y."/>
            <person name="Dougan E. K."/>
            <person name="Chan C."/>
            <person name="Rhodes N."/>
            <person name="Thang M."/>
        </authorList>
    </citation>
    <scope>NUCLEOTIDE SEQUENCE</scope>
</reference>
<evidence type="ECO:0000256" key="2">
    <source>
        <dbReference type="ARBA" id="ARBA00022603"/>
    </source>
</evidence>
<gene>
    <name evidence="7" type="ORF">C1SCF055_LOCUS16488</name>
</gene>
<feature type="region of interest" description="Disordered" evidence="6">
    <location>
        <begin position="19"/>
        <end position="43"/>
    </location>
</feature>
<proteinExistence type="inferred from homology"/>
<evidence type="ECO:0000256" key="4">
    <source>
        <dbReference type="ARBA" id="ARBA00022691"/>
    </source>
</evidence>
<dbReference type="Proteomes" id="UP001152797">
    <property type="component" value="Unassembled WGS sequence"/>
</dbReference>